<dbReference type="InterPro" id="IPR017907">
    <property type="entry name" value="Znf_RING_CS"/>
</dbReference>
<evidence type="ECO:0000256" key="3">
    <source>
        <dbReference type="ARBA" id="ARBA00022833"/>
    </source>
</evidence>
<dbReference type="eggNOG" id="KOG0320">
    <property type="taxonomic scope" value="Eukaryota"/>
</dbReference>
<keyword evidence="8" id="KW-1185">Reference proteome</keyword>
<dbReference type="GO" id="GO:0032183">
    <property type="term" value="F:SUMO binding"/>
    <property type="evidence" value="ECO:0000318"/>
    <property type="project" value="GO_Central"/>
</dbReference>
<dbReference type="PANTHER" id="PTHR47094">
    <property type="entry name" value="ELFLESS, ISOFORM B"/>
    <property type="match status" value="1"/>
</dbReference>
<feature type="region of interest" description="Disordered" evidence="5">
    <location>
        <begin position="1"/>
        <end position="34"/>
    </location>
</feature>
<feature type="compositionally biased region" description="Low complexity" evidence="5">
    <location>
        <begin position="18"/>
        <end position="34"/>
    </location>
</feature>
<dbReference type="AlphaFoldDB" id="D8T725"/>
<dbReference type="PANTHER" id="PTHR47094:SF1">
    <property type="entry name" value="RING-TYPE E3 UBIQUITIN TRANSFERASE"/>
    <property type="match status" value="1"/>
</dbReference>
<dbReference type="InParanoid" id="D8T725"/>
<dbReference type="EMBL" id="GL377684">
    <property type="protein sequence ID" value="EFJ07547.1"/>
    <property type="molecule type" value="Genomic_DNA"/>
</dbReference>
<dbReference type="SUPFAM" id="SSF57850">
    <property type="entry name" value="RING/U-box"/>
    <property type="match status" value="1"/>
</dbReference>
<proteinExistence type="predicted"/>
<evidence type="ECO:0000256" key="1">
    <source>
        <dbReference type="ARBA" id="ARBA00022723"/>
    </source>
</evidence>
<dbReference type="PROSITE" id="PS00518">
    <property type="entry name" value="ZF_RING_1"/>
    <property type="match status" value="1"/>
</dbReference>
<sequence length="210" mass="23292">MNRLRIFSGRRRGLDLMSSPDSVSSSSSKGPGYASTSAAIVILDDDDDVQVCSPRSFAQAVGDENHTEEDLLQLRLGFSGSKPPRKSRKLQSRARQQQQQPQQQQQQRHRSKRVHPTTIDLTTEDCEVVYERPQKKKMAAPAPPPAKEPSLTCGICFDTMKNETSTVCGHLFCGSCILSAIQAQKRCPTCRRKLTNSMVHRIYISGNSTG</sequence>
<dbReference type="GO" id="GO:0061630">
    <property type="term" value="F:ubiquitin protein ligase activity"/>
    <property type="evidence" value="ECO:0007669"/>
    <property type="project" value="InterPro"/>
</dbReference>
<reference evidence="7 8" key="1">
    <citation type="journal article" date="2011" name="Science">
        <title>The Selaginella genome identifies genetic changes associated with the evolution of vascular plants.</title>
        <authorList>
            <person name="Banks J.A."/>
            <person name="Nishiyama T."/>
            <person name="Hasebe M."/>
            <person name="Bowman J.L."/>
            <person name="Gribskov M."/>
            <person name="dePamphilis C."/>
            <person name="Albert V.A."/>
            <person name="Aono N."/>
            <person name="Aoyama T."/>
            <person name="Ambrose B.A."/>
            <person name="Ashton N.W."/>
            <person name="Axtell M.J."/>
            <person name="Barker E."/>
            <person name="Barker M.S."/>
            <person name="Bennetzen J.L."/>
            <person name="Bonawitz N.D."/>
            <person name="Chapple C."/>
            <person name="Cheng C."/>
            <person name="Correa L.G."/>
            <person name="Dacre M."/>
            <person name="DeBarry J."/>
            <person name="Dreyer I."/>
            <person name="Elias M."/>
            <person name="Engstrom E.M."/>
            <person name="Estelle M."/>
            <person name="Feng L."/>
            <person name="Finet C."/>
            <person name="Floyd S.K."/>
            <person name="Frommer W.B."/>
            <person name="Fujita T."/>
            <person name="Gramzow L."/>
            <person name="Gutensohn M."/>
            <person name="Harholt J."/>
            <person name="Hattori M."/>
            <person name="Heyl A."/>
            <person name="Hirai T."/>
            <person name="Hiwatashi Y."/>
            <person name="Ishikawa M."/>
            <person name="Iwata M."/>
            <person name="Karol K.G."/>
            <person name="Koehler B."/>
            <person name="Kolukisaoglu U."/>
            <person name="Kubo M."/>
            <person name="Kurata T."/>
            <person name="Lalonde S."/>
            <person name="Li K."/>
            <person name="Li Y."/>
            <person name="Litt A."/>
            <person name="Lyons E."/>
            <person name="Manning G."/>
            <person name="Maruyama T."/>
            <person name="Michael T.P."/>
            <person name="Mikami K."/>
            <person name="Miyazaki S."/>
            <person name="Morinaga S."/>
            <person name="Murata T."/>
            <person name="Mueller-Roeber B."/>
            <person name="Nelson D.R."/>
            <person name="Obara M."/>
            <person name="Oguri Y."/>
            <person name="Olmstead R.G."/>
            <person name="Onodera N."/>
            <person name="Petersen B.L."/>
            <person name="Pils B."/>
            <person name="Prigge M."/>
            <person name="Rensing S.A."/>
            <person name="Riano-Pachon D.M."/>
            <person name="Roberts A.W."/>
            <person name="Sato Y."/>
            <person name="Scheller H.V."/>
            <person name="Schulz B."/>
            <person name="Schulz C."/>
            <person name="Shakirov E.V."/>
            <person name="Shibagaki N."/>
            <person name="Shinohara N."/>
            <person name="Shippen D.E."/>
            <person name="Soerensen I."/>
            <person name="Sotooka R."/>
            <person name="Sugimoto N."/>
            <person name="Sugita M."/>
            <person name="Sumikawa N."/>
            <person name="Tanurdzic M."/>
            <person name="Theissen G."/>
            <person name="Ulvskov P."/>
            <person name="Wakazuki S."/>
            <person name="Weng J.K."/>
            <person name="Willats W.W."/>
            <person name="Wipf D."/>
            <person name="Wolf P.G."/>
            <person name="Yang L."/>
            <person name="Zimmer A.D."/>
            <person name="Zhu Q."/>
            <person name="Mitros T."/>
            <person name="Hellsten U."/>
            <person name="Loque D."/>
            <person name="Otillar R."/>
            <person name="Salamov A."/>
            <person name="Schmutz J."/>
            <person name="Shapiro H."/>
            <person name="Lindquist E."/>
            <person name="Lucas S."/>
            <person name="Rokhsar D."/>
            <person name="Grigoriev I.V."/>
        </authorList>
    </citation>
    <scope>NUCLEOTIDE SEQUENCE [LARGE SCALE GENOMIC DNA]</scope>
</reference>
<dbReference type="KEGG" id="smo:SELMODRAFT_448405"/>
<dbReference type="InterPro" id="IPR049627">
    <property type="entry name" value="SLX8"/>
</dbReference>
<accession>D8T725</accession>
<dbReference type="PROSITE" id="PS50089">
    <property type="entry name" value="ZF_RING_2"/>
    <property type="match status" value="1"/>
</dbReference>
<keyword evidence="1" id="KW-0479">Metal-binding</keyword>
<dbReference type="OrthoDB" id="6105938at2759"/>
<dbReference type="InterPro" id="IPR001841">
    <property type="entry name" value="Znf_RING"/>
</dbReference>
<evidence type="ECO:0000313" key="8">
    <source>
        <dbReference type="Proteomes" id="UP000001514"/>
    </source>
</evidence>
<dbReference type="HOGENOM" id="CLU_072702_2_0_1"/>
<dbReference type="Gramene" id="EFJ07547">
    <property type="protein sequence ID" value="EFJ07547"/>
    <property type="gene ID" value="SELMODRAFT_448405"/>
</dbReference>
<evidence type="ECO:0000313" key="7">
    <source>
        <dbReference type="EMBL" id="EFJ07547.1"/>
    </source>
</evidence>
<feature type="compositionally biased region" description="Basic residues" evidence="5">
    <location>
        <begin position="83"/>
        <end position="92"/>
    </location>
</feature>
<evidence type="ECO:0000259" key="6">
    <source>
        <dbReference type="PROSITE" id="PS50089"/>
    </source>
</evidence>
<organism evidence="8">
    <name type="scientific">Selaginella moellendorffii</name>
    <name type="common">Spikemoss</name>
    <dbReference type="NCBI Taxonomy" id="88036"/>
    <lineage>
        <taxon>Eukaryota</taxon>
        <taxon>Viridiplantae</taxon>
        <taxon>Streptophyta</taxon>
        <taxon>Embryophyta</taxon>
        <taxon>Tracheophyta</taxon>
        <taxon>Lycopodiopsida</taxon>
        <taxon>Selaginellales</taxon>
        <taxon>Selaginellaceae</taxon>
        <taxon>Selaginella</taxon>
    </lineage>
</organism>
<dbReference type="OMA" id="AICISTM"/>
<evidence type="ECO:0000256" key="5">
    <source>
        <dbReference type="SAM" id="MobiDB-lite"/>
    </source>
</evidence>
<dbReference type="GO" id="GO:0006511">
    <property type="term" value="P:ubiquitin-dependent protein catabolic process"/>
    <property type="evidence" value="ECO:0000318"/>
    <property type="project" value="GO_Central"/>
</dbReference>
<evidence type="ECO:0000256" key="4">
    <source>
        <dbReference type="PROSITE-ProRule" id="PRU00175"/>
    </source>
</evidence>
<gene>
    <name evidence="7" type="ORF">SELMODRAFT_448405</name>
</gene>
<keyword evidence="2 4" id="KW-0863">Zinc-finger</keyword>
<dbReference type="GO" id="GO:0008270">
    <property type="term" value="F:zinc ion binding"/>
    <property type="evidence" value="ECO:0007669"/>
    <property type="project" value="UniProtKB-KW"/>
</dbReference>
<feature type="region of interest" description="Disordered" evidence="5">
    <location>
        <begin position="75"/>
        <end position="117"/>
    </location>
</feature>
<dbReference type="STRING" id="88036.D8T725"/>
<keyword evidence="3" id="KW-0862">Zinc</keyword>
<dbReference type="Proteomes" id="UP000001514">
    <property type="component" value="Unassembled WGS sequence"/>
</dbReference>
<feature type="domain" description="RING-type" evidence="6">
    <location>
        <begin position="153"/>
        <end position="191"/>
    </location>
</feature>
<evidence type="ECO:0000256" key="2">
    <source>
        <dbReference type="ARBA" id="ARBA00022771"/>
    </source>
</evidence>
<dbReference type="GO" id="GO:0005634">
    <property type="term" value="C:nucleus"/>
    <property type="evidence" value="ECO:0000318"/>
    <property type="project" value="GO_Central"/>
</dbReference>
<dbReference type="InterPro" id="IPR013083">
    <property type="entry name" value="Znf_RING/FYVE/PHD"/>
</dbReference>
<dbReference type="SMART" id="SM00184">
    <property type="entry name" value="RING"/>
    <property type="match status" value="1"/>
</dbReference>
<dbReference type="Pfam" id="PF13923">
    <property type="entry name" value="zf-C3HC4_2"/>
    <property type="match status" value="1"/>
</dbReference>
<dbReference type="Gene3D" id="3.30.40.10">
    <property type="entry name" value="Zinc/RING finger domain, C3HC4 (zinc finger)"/>
    <property type="match status" value="1"/>
</dbReference>
<name>D8T725_SELML</name>
<feature type="compositionally biased region" description="Low complexity" evidence="5">
    <location>
        <begin position="93"/>
        <end position="106"/>
    </location>
</feature>
<protein>
    <recommendedName>
        <fullName evidence="6">RING-type domain-containing protein</fullName>
    </recommendedName>
</protein>